<evidence type="ECO:0000313" key="3">
    <source>
        <dbReference type="Proteomes" id="UP000707451"/>
    </source>
</evidence>
<dbReference type="AlphaFoldDB" id="A0A9P7XPI2"/>
<organism evidence="2 3">
    <name type="scientific">Linnemannia hyalina</name>
    <dbReference type="NCBI Taxonomy" id="64524"/>
    <lineage>
        <taxon>Eukaryota</taxon>
        <taxon>Fungi</taxon>
        <taxon>Fungi incertae sedis</taxon>
        <taxon>Mucoromycota</taxon>
        <taxon>Mortierellomycotina</taxon>
        <taxon>Mortierellomycetes</taxon>
        <taxon>Mortierellales</taxon>
        <taxon>Mortierellaceae</taxon>
        <taxon>Linnemannia</taxon>
    </lineage>
</organism>
<keyword evidence="1" id="KW-0175">Coiled coil</keyword>
<evidence type="ECO:0000313" key="2">
    <source>
        <dbReference type="EMBL" id="KAG9063331.1"/>
    </source>
</evidence>
<evidence type="ECO:0000256" key="1">
    <source>
        <dbReference type="SAM" id="Coils"/>
    </source>
</evidence>
<dbReference type="Gene3D" id="1.20.5.340">
    <property type="match status" value="1"/>
</dbReference>
<name>A0A9P7XPI2_9FUNG</name>
<feature type="coiled-coil region" evidence="1">
    <location>
        <begin position="31"/>
        <end position="107"/>
    </location>
</feature>
<dbReference type="Proteomes" id="UP000707451">
    <property type="component" value="Unassembled WGS sequence"/>
</dbReference>
<accession>A0A9P7XPI2</accession>
<dbReference type="SUPFAM" id="SSF90257">
    <property type="entry name" value="Myosin rod fragments"/>
    <property type="match status" value="1"/>
</dbReference>
<dbReference type="OrthoDB" id="2439595at2759"/>
<protein>
    <submittedName>
        <fullName evidence="2">Uncharacterized protein</fullName>
    </submittedName>
</protein>
<keyword evidence="3" id="KW-1185">Reference proteome</keyword>
<proteinExistence type="predicted"/>
<gene>
    <name evidence="2" type="ORF">KI688_004213</name>
</gene>
<comment type="caution">
    <text evidence="2">The sequence shown here is derived from an EMBL/GenBank/DDBJ whole genome shotgun (WGS) entry which is preliminary data.</text>
</comment>
<sequence length="423" mass="49528">MPLQNFYKKMGVGIFKPYNAERRCRTLFDQNQSLQNRLNSVQTREQQISSQCRNLYQDNCRLQGRLTAELAWKQGMSANLKQLEETNVDLERQYDGLKRRYDKKVQSYKELDKNYMDLVRPLRVSDDDHSTIYRRLMHIRVSIESLVQKARGEGSVNLNKQEAIDYFREFQLLEDFPVEEAILDPYHLNLCAESAIMTTLIVRFFNRPLACIFRHSKEYKKISRWVEKRDSKIAVRWRQQLCILIAHDPKGMERKREREVNEAATALSSLVSRVYPNLDMSIKIKELCYNSFNLSFDMFGMESVIYPVWTPPGTPFDDTTMTTPQKSNPTGTVSLLLYSSTCYDTQHQDSFISKLTGTNRQYLPEVANQNMKNWRINPSPGQEADKDVVQNGTDITNLYFELSTDLYEVRLGNVRLFLSAREY</sequence>
<dbReference type="EMBL" id="JAHRHY010000016">
    <property type="protein sequence ID" value="KAG9063331.1"/>
    <property type="molecule type" value="Genomic_DNA"/>
</dbReference>
<reference evidence="2" key="1">
    <citation type="submission" date="2021-06" db="EMBL/GenBank/DDBJ databases">
        <title>Genome Sequence of Mortierella hyaline Strain SCG-10, a Cold-Adapted, Nitrate-Reducing Fungus Isolated from Soil in Minnesota, USA.</title>
        <authorList>
            <person name="Aldossari N."/>
        </authorList>
    </citation>
    <scope>NUCLEOTIDE SEQUENCE</scope>
    <source>
        <strain evidence="2">SCG-10</strain>
    </source>
</reference>